<dbReference type="Gene3D" id="2.30.30.320">
    <property type="entry name" value="DUF1653-like domain"/>
    <property type="match status" value="1"/>
</dbReference>
<dbReference type="EMBL" id="CACVAS010000020">
    <property type="protein sequence ID" value="CAA6801678.1"/>
    <property type="molecule type" value="Genomic_DNA"/>
</dbReference>
<protein>
    <recommendedName>
        <fullName evidence="1">DUF1653 domain-containing protein</fullName>
    </recommendedName>
</protein>
<dbReference type="InterPro" id="IPR037135">
    <property type="entry name" value="DUF1653-like_dom_sf"/>
</dbReference>
<dbReference type="Pfam" id="PF07866">
    <property type="entry name" value="DUF1653"/>
    <property type="match status" value="1"/>
</dbReference>
<dbReference type="InterPro" id="IPR023387">
    <property type="entry name" value="DUF1653-like_dom"/>
</dbReference>
<dbReference type="AlphaFoldDB" id="A0A6S6SFQ3"/>
<organism evidence="2">
    <name type="scientific">uncultured Sulfurovum sp</name>
    <dbReference type="NCBI Taxonomy" id="269237"/>
    <lineage>
        <taxon>Bacteria</taxon>
        <taxon>Pseudomonadati</taxon>
        <taxon>Campylobacterota</taxon>
        <taxon>Epsilonproteobacteria</taxon>
        <taxon>Campylobacterales</taxon>
        <taxon>Sulfurovaceae</taxon>
        <taxon>Sulfurovum</taxon>
        <taxon>environmental samples</taxon>
    </lineage>
</organism>
<feature type="domain" description="DUF1653" evidence="1">
    <location>
        <begin position="6"/>
        <end position="67"/>
    </location>
</feature>
<reference evidence="2" key="1">
    <citation type="submission" date="2020-01" db="EMBL/GenBank/DDBJ databases">
        <authorList>
            <person name="Meier V. D."/>
            <person name="Meier V D."/>
        </authorList>
    </citation>
    <scope>NUCLEOTIDE SEQUENCE</scope>
    <source>
        <strain evidence="2">HLG_WM_MAG_01</strain>
    </source>
</reference>
<sequence>MELKKGKYKHYKGVMYEVLDTARHSETEEWMVVYKTLYGDFSTWVRPYEMFVERVEVEGVMVDRFKKVDNE</sequence>
<gene>
    <name evidence="2" type="ORF">HELGO_WM2476</name>
</gene>
<proteinExistence type="predicted"/>
<evidence type="ECO:0000313" key="2">
    <source>
        <dbReference type="EMBL" id="CAA6801678.1"/>
    </source>
</evidence>
<evidence type="ECO:0000259" key="1">
    <source>
        <dbReference type="Pfam" id="PF07866"/>
    </source>
</evidence>
<name>A0A6S6SFQ3_9BACT</name>
<accession>A0A6S6SFQ3</accession>